<dbReference type="Proteomes" id="UP000233375">
    <property type="component" value="Unassembled WGS sequence"/>
</dbReference>
<evidence type="ECO:0000313" key="1">
    <source>
        <dbReference type="EMBL" id="PKG22541.1"/>
    </source>
</evidence>
<dbReference type="EMBL" id="PISE01000040">
    <property type="protein sequence ID" value="PKG22541.1"/>
    <property type="molecule type" value="Genomic_DNA"/>
</dbReference>
<name>A0A2N0YZ62_9BACI</name>
<dbReference type="AlphaFoldDB" id="A0A2N0YZ62"/>
<sequence>MFSYTILIVSATLSYKYKIPPKTRGALLQMINKEAIELAKKIVELDLQRDEIWENFAAVAGDYAHDLLRIVQNS</sequence>
<evidence type="ECO:0000313" key="2">
    <source>
        <dbReference type="Proteomes" id="UP000233375"/>
    </source>
</evidence>
<organism evidence="1 2">
    <name type="scientific">Niallia nealsonii</name>
    <dbReference type="NCBI Taxonomy" id="115979"/>
    <lineage>
        <taxon>Bacteria</taxon>
        <taxon>Bacillati</taxon>
        <taxon>Bacillota</taxon>
        <taxon>Bacilli</taxon>
        <taxon>Bacillales</taxon>
        <taxon>Bacillaceae</taxon>
        <taxon>Niallia</taxon>
    </lineage>
</organism>
<dbReference type="OrthoDB" id="2913106at2"/>
<keyword evidence="2" id="KW-1185">Reference proteome</keyword>
<proteinExistence type="predicted"/>
<accession>A0A2N0YZ62</accession>
<dbReference type="RefSeq" id="WP_101178295.1">
    <property type="nucleotide sequence ID" value="NZ_PISE01000040.1"/>
</dbReference>
<comment type="caution">
    <text evidence="1">The sequence shown here is derived from an EMBL/GenBank/DDBJ whole genome shotgun (WGS) entry which is preliminary data.</text>
</comment>
<protein>
    <submittedName>
        <fullName evidence="1">Uncharacterized protein</fullName>
    </submittedName>
</protein>
<reference evidence="1 2" key="1">
    <citation type="journal article" date="2003" name="Int. J. Syst. Evol. Microbiol.">
        <title>Bacillus nealsonii sp. nov., isolated from a spacecraft-assembly facility, whose spores are gamma-radiation resistant.</title>
        <authorList>
            <person name="Venkateswaran K."/>
            <person name="Kempf M."/>
            <person name="Chen F."/>
            <person name="Satomi M."/>
            <person name="Nicholson W."/>
            <person name="Kern R."/>
        </authorList>
    </citation>
    <scope>NUCLEOTIDE SEQUENCE [LARGE SCALE GENOMIC DNA]</scope>
    <source>
        <strain evidence="1 2">FO-92</strain>
    </source>
</reference>
<gene>
    <name evidence="1" type="ORF">CWS01_16610</name>
</gene>